<reference evidence="2" key="1">
    <citation type="journal article" date="2014" name="Front. Microbiol.">
        <title>High frequency of phylogenetically diverse reductive dehalogenase-homologous genes in deep subseafloor sedimentary metagenomes.</title>
        <authorList>
            <person name="Kawai M."/>
            <person name="Futagami T."/>
            <person name="Toyoda A."/>
            <person name="Takaki Y."/>
            <person name="Nishi S."/>
            <person name="Hori S."/>
            <person name="Arai W."/>
            <person name="Tsubouchi T."/>
            <person name="Morono Y."/>
            <person name="Uchiyama I."/>
            <person name="Ito T."/>
            <person name="Fujiyama A."/>
            <person name="Inagaki F."/>
            <person name="Takami H."/>
        </authorList>
    </citation>
    <scope>NUCLEOTIDE SEQUENCE</scope>
    <source>
        <strain evidence="2">Expedition CK06-06</strain>
    </source>
</reference>
<comment type="caution">
    <text evidence="2">The sequence shown here is derived from an EMBL/GenBank/DDBJ whole genome shotgun (WGS) entry which is preliminary data.</text>
</comment>
<sequence>MALNEAECKQCQVELDKMKALPAELRWLPEAQARMAKLESALDSECSSSGSAAAGVAVVVGLSVLGLSILGALLGSRQ</sequence>
<protein>
    <submittedName>
        <fullName evidence="2">Uncharacterized protein</fullName>
    </submittedName>
</protein>
<keyword evidence="1" id="KW-1133">Transmembrane helix</keyword>
<dbReference type="EMBL" id="BARW01000286">
    <property type="protein sequence ID" value="GAI62146.1"/>
    <property type="molecule type" value="Genomic_DNA"/>
</dbReference>
<evidence type="ECO:0000256" key="1">
    <source>
        <dbReference type="SAM" id="Phobius"/>
    </source>
</evidence>
<name>X1R513_9ZZZZ</name>
<keyword evidence="1" id="KW-0812">Transmembrane</keyword>
<proteinExistence type="predicted"/>
<accession>X1R513</accession>
<feature type="transmembrane region" description="Helical" evidence="1">
    <location>
        <begin position="52"/>
        <end position="74"/>
    </location>
</feature>
<keyword evidence="1" id="KW-0472">Membrane</keyword>
<evidence type="ECO:0000313" key="2">
    <source>
        <dbReference type="EMBL" id="GAI62146.1"/>
    </source>
</evidence>
<organism evidence="2">
    <name type="scientific">marine sediment metagenome</name>
    <dbReference type="NCBI Taxonomy" id="412755"/>
    <lineage>
        <taxon>unclassified sequences</taxon>
        <taxon>metagenomes</taxon>
        <taxon>ecological metagenomes</taxon>
    </lineage>
</organism>
<gene>
    <name evidence="2" type="ORF">S12H4_01440</name>
</gene>
<dbReference type="AlphaFoldDB" id="X1R513"/>